<dbReference type="Pfam" id="PF13641">
    <property type="entry name" value="Glyco_tranf_2_3"/>
    <property type="match status" value="1"/>
</dbReference>
<proteinExistence type="predicted"/>
<evidence type="ECO:0000256" key="2">
    <source>
        <dbReference type="SAM" id="Phobius"/>
    </source>
</evidence>
<feature type="transmembrane region" description="Helical" evidence="2">
    <location>
        <begin position="610"/>
        <end position="633"/>
    </location>
</feature>
<feature type="transmembrane region" description="Helical" evidence="2">
    <location>
        <begin position="886"/>
        <end position="907"/>
    </location>
</feature>
<keyword evidence="4" id="KW-1185">Reference proteome</keyword>
<feature type="compositionally biased region" description="Acidic residues" evidence="1">
    <location>
        <begin position="975"/>
        <end position="984"/>
    </location>
</feature>
<feature type="transmembrane region" description="Helical" evidence="2">
    <location>
        <begin position="551"/>
        <end position="570"/>
    </location>
</feature>
<evidence type="ECO:0008006" key="5">
    <source>
        <dbReference type="Google" id="ProtNLM"/>
    </source>
</evidence>
<feature type="transmembrane region" description="Helical" evidence="2">
    <location>
        <begin position="428"/>
        <end position="448"/>
    </location>
</feature>
<keyword evidence="2" id="KW-1133">Transmembrane helix</keyword>
<evidence type="ECO:0000256" key="1">
    <source>
        <dbReference type="SAM" id="MobiDB-lite"/>
    </source>
</evidence>
<dbReference type="Proteomes" id="UP001321543">
    <property type="component" value="Chromosome"/>
</dbReference>
<feature type="transmembrane region" description="Helical" evidence="2">
    <location>
        <begin position="400"/>
        <end position="421"/>
    </location>
</feature>
<feature type="transmembrane region" description="Helical" evidence="2">
    <location>
        <begin position="460"/>
        <end position="477"/>
    </location>
</feature>
<name>A0ABN6X477_9MICO</name>
<keyword evidence="2" id="KW-0472">Membrane</keyword>
<feature type="transmembrane region" description="Helical" evidence="2">
    <location>
        <begin position="709"/>
        <end position="728"/>
    </location>
</feature>
<gene>
    <name evidence="3" type="ORF">GCM10025863_13760</name>
</gene>
<evidence type="ECO:0000313" key="4">
    <source>
        <dbReference type="Proteomes" id="UP001321543"/>
    </source>
</evidence>
<feature type="transmembrane region" description="Helical" evidence="2">
    <location>
        <begin position="683"/>
        <end position="702"/>
    </location>
</feature>
<feature type="transmembrane region" description="Helical" evidence="2">
    <location>
        <begin position="645"/>
        <end position="671"/>
    </location>
</feature>
<protein>
    <recommendedName>
        <fullName evidence="5">Glycosyl transferase</fullName>
    </recommendedName>
</protein>
<feature type="transmembrane region" description="Helical" evidence="2">
    <location>
        <begin position="510"/>
        <end position="539"/>
    </location>
</feature>
<dbReference type="InterPro" id="IPR029044">
    <property type="entry name" value="Nucleotide-diphossugar_trans"/>
</dbReference>
<feature type="transmembrane region" description="Helical" evidence="2">
    <location>
        <begin position="354"/>
        <end position="380"/>
    </location>
</feature>
<dbReference type="SUPFAM" id="SSF53448">
    <property type="entry name" value="Nucleotide-diphospho-sugar transferases"/>
    <property type="match status" value="1"/>
</dbReference>
<dbReference type="EMBL" id="AP027728">
    <property type="protein sequence ID" value="BDZ38762.1"/>
    <property type="molecule type" value="Genomic_DNA"/>
</dbReference>
<sequence length="984" mass="102580">MPAPVHAIIVARSGESASVQLGRTLDALRDQRTPPAAVTVVVLGDATRVRALSGIGYIVEGIIEARANTTFSEAVALAQPRVAPGSAVWLLAEDTRPDPRALHLLAGALERSPSAAIAAPKLVQQHDDREIVSLGVSMTRAGRAVELAAGELDQGQHDDLEDVLGADVRGVLIRGEAPAVLRPDTALAGADEGLDLGVRARLGGARLVLVPKARVGVLPTGPAAQPRNAIARAWATRRSQLHRRLAYAPAVAVPLHWLSLLPLALWRSITHLIAKRPGEVVPEWGAALTSMVSLRALTRSRRAIRSFRRASWADIAPLRVSRAQLKQRLDDGHGSERGVVSELNFFGGGGAWTVLAALLVNLVAFVSMLAWPAIGGGALLPLRQTVAALWADAAWGLRDLGLGIVGPADPFTGVLAVLGSLSPAAPSLALVVLWLLALPLAALGGWFAATRVTDRAGLRILGGVLWALAPTFLSALVQGRPAAVLLHLVLPWVFHTAVVAHRSWGAAGAASVLIAAALACSPSLAPAFVLLWLLALVLMLAGRRLRGAARLLWLLIPSTALFLPLVIRQLRSGDPWALLADPGVVLPLDAVGRADIVMGFPSVDRAGWEWFAGGVLIDWVPLLLIPLAVLALLSALSPRWRAGYVLLATTLTGLATALLAPGVVVSFAAGVGVSVWPGTGLSLAWLGVVGAALVTLDTVVALRPLRTGASLVAAIAVAVCALPALLAVPTGHAEVQNGPTSTLPALVAAQAVGDADRGTLVLTPLDDGSLSAGVVWGASATLSAQTTLVSTATAPVGDDISATAVDLLSGREFDAAGALARQGISFVLLAQRPQEQDRARTMREEATTSVDQRPGFIKAGQTARGMLWRVDGDIAPRPPLTPSQGAIASLVTLVQLIILLAAVLLAIPTRASRRAARSRSRIVGRMPDEPIVLPRQRIVDHHDVQAAPAAVEAPIIEEPEAQAAREHEPEHSVPEDVDGAEATR</sequence>
<keyword evidence="2" id="KW-0812">Transmembrane</keyword>
<organism evidence="3 4">
    <name type="scientific">Microbacterium suwonense</name>
    <dbReference type="NCBI Taxonomy" id="683047"/>
    <lineage>
        <taxon>Bacteria</taxon>
        <taxon>Bacillati</taxon>
        <taxon>Actinomycetota</taxon>
        <taxon>Actinomycetes</taxon>
        <taxon>Micrococcales</taxon>
        <taxon>Microbacteriaceae</taxon>
        <taxon>Microbacterium</taxon>
    </lineage>
</organism>
<feature type="compositionally biased region" description="Basic and acidic residues" evidence="1">
    <location>
        <begin position="963"/>
        <end position="974"/>
    </location>
</feature>
<dbReference type="RefSeq" id="WP_286302623.1">
    <property type="nucleotide sequence ID" value="NZ_AP027728.1"/>
</dbReference>
<reference evidence="4" key="1">
    <citation type="journal article" date="2019" name="Int. J. Syst. Evol. Microbiol.">
        <title>The Global Catalogue of Microorganisms (GCM) 10K type strain sequencing project: providing services to taxonomists for standard genome sequencing and annotation.</title>
        <authorList>
            <consortium name="The Broad Institute Genomics Platform"/>
            <consortium name="The Broad Institute Genome Sequencing Center for Infectious Disease"/>
            <person name="Wu L."/>
            <person name="Ma J."/>
        </authorList>
    </citation>
    <scope>NUCLEOTIDE SEQUENCE [LARGE SCALE GENOMIC DNA]</scope>
    <source>
        <strain evidence="4">NBRC 106310</strain>
    </source>
</reference>
<accession>A0ABN6X477</accession>
<evidence type="ECO:0000313" key="3">
    <source>
        <dbReference type="EMBL" id="BDZ38762.1"/>
    </source>
</evidence>
<feature type="region of interest" description="Disordered" evidence="1">
    <location>
        <begin position="955"/>
        <end position="984"/>
    </location>
</feature>